<feature type="transmembrane region" description="Helical" evidence="2">
    <location>
        <begin position="32"/>
        <end position="55"/>
    </location>
</feature>
<evidence type="ECO:0000256" key="2">
    <source>
        <dbReference type="SAM" id="Phobius"/>
    </source>
</evidence>
<keyword evidence="2" id="KW-0812">Transmembrane</keyword>
<evidence type="ECO:0000256" key="1">
    <source>
        <dbReference type="SAM" id="MobiDB-lite"/>
    </source>
</evidence>
<gene>
    <name evidence="3" type="ORF">DRE_05202</name>
</gene>
<sequence>MPSTCALLTTTSGLITLFSVPAIIGGIAGPQIIALPIASAAVVTITAIGAIVIYVKDRRASRRKIEKSLFGKVLNKQERRRLAPIYKVAKARAKADAEADRVELKYEEEKRARELKKVTNDLLLAKIRGLPLRSVLAAVRFLSKLAVEIPVAMVVDTAAAGVEDAIADVEGAPQGIVKPFTNVNIPEMEALVDDEVRDLQSVIRFPPSPDPKSGTASPVSRPPDPVDSSVSTATKAPAPELPGPVDSAVSTAGKVPVASRILDNEGLSTSMPVTPI</sequence>
<protein>
    <submittedName>
        <fullName evidence="3">Uncharacterized protein</fullName>
    </submittedName>
</protein>
<evidence type="ECO:0000313" key="3">
    <source>
        <dbReference type="EMBL" id="EWC45641.1"/>
    </source>
</evidence>
<dbReference type="HOGENOM" id="CLU_1008403_0_0_1"/>
<proteinExistence type="predicted"/>
<dbReference type="Proteomes" id="UP000024837">
    <property type="component" value="Unassembled WGS sequence"/>
</dbReference>
<reference evidence="3 4" key="1">
    <citation type="submission" date="2013-05" db="EMBL/GenBank/DDBJ databases">
        <title>Drechslerella stenobrocha genome reveals carnivorous origination and mechanical trapping mechanism of predatory fungi.</title>
        <authorList>
            <person name="Liu X."/>
            <person name="Zhang W."/>
            <person name="Liu K."/>
        </authorList>
    </citation>
    <scope>NUCLEOTIDE SEQUENCE [LARGE SCALE GENOMIC DNA]</scope>
    <source>
        <strain evidence="3 4">248</strain>
    </source>
</reference>
<keyword evidence="2" id="KW-0472">Membrane</keyword>
<evidence type="ECO:0000313" key="4">
    <source>
        <dbReference type="Proteomes" id="UP000024837"/>
    </source>
</evidence>
<dbReference type="AlphaFoldDB" id="W7HNL3"/>
<accession>W7HNL3</accession>
<name>W7HNL3_9PEZI</name>
<dbReference type="OrthoDB" id="5396622at2759"/>
<feature type="region of interest" description="Disordered" evidence="1">
    <location>
        <begin position="203"/>
        <end position="250"/>
    </location>
</feature>
<organism evidence="3 4">
    <name type="scientific">Drechslerella stenobrocha 248</name>
    <dbReference type="NCBI Taxonomy" id="1043628"/>
    <lineage>
        <taxon>Eukaryota</taxon>
        <taxon>Fungi</taxon>
        <taxon>Dikarya</taxon>
        <taxon>Ascomycota</taxon>
        <taxon>Pezizomycotina</taxon>
        <taxon>Orbiliomycetes</taxon>
        <taxon>Orbiliales</taxon>
        <taxon>Orbiliaceae</taxon>
        <taxon>Drechslerella</taxon>
    </lineage>
</organism>
<keyword evidence="4" id="KW-1185">Reference proteome</keyword>
<keyword evidence="2" id="KW-1133">Transmembrane helix</keyword>
<dbReference type="EMBL" id="KI966425">
    <property type="protein sequence ID" value="EWC45641.1"/>
    <property type="molecule type" value="Genomic_DNA"/>
</dbReference>